<protein>
    <submittedName>
        <fullName evidence="2">Uncharacterized protein</fullName>
    </submittedName>
</protein>
<feature type="region of interest" description="Disordered" evidence="1">
    <location>
        <begin position="732"/>
        <end position="761"/>
    </location>
</feature>
<comment type="caution">
    <text evidence="2">The sequence shown here is derived from an EMBL/GenBank/DDBJ whole genome shotgun (WGS) entry which is preliminary data.</text>
</comment>
<evidence type="ECO:0000313" key="2">
    <source>
        <dbReference type="EMBL" id="TWU15860.1"/>
    </source>
</evidence>
<reference evidence="2 3" key="1">
    <citation type="journal article" date="2020" name="Antonie Van Leeuwenhoek">
        <title>Rhodopirellula heiligendammensis sp. nov., Rhodopirellula pilleata sp. nov., and Rhodopirellula solitaria sp. nov. isolated from natural or artificial marine surfaces in Northern Germany and California, USA, and emended description of the genus Rhodopirellula.</title>
        <authorList>
            <person name="Kallscheuer N."/>
            <person name="Wiegand S."/>
            <person name="Jogler M."/>
            <person name="Boedeker C."/>
            <person name="Peeters S.H."/>
            <person name="Rast P."/>
            <person name="Heuer A."/>
            <person name="Jetten M.S.M."/>
            <person name="Rohde M."/>
            <person name="Jogler C."/>
        </authorList>
    </citation>
    <scope>NUCLEOTIDE SEQUENCE [LARGE SCALE GENOMIC DNA]</scope>
    <source>
        <strain evidence="2 3">Poly21</strain>
    </source>
</reference>
<sequence>MIRYLHKDVSSLETTCGFLTRFTLLLIGVLGSVAGHADSTVVLTAHLSDLAVVSADAPKQLPTIVSAESVPLSGQVVVAHEPAASQTSGPAGDESTSESLPAADAAPKFSIVVTSMFDQKVIDRCELTPGHGESPTPLLEDPAAATKRWGFQLSQTLPSGVYELKLVPTLTVSSRFRELLPWERNGSKDRTGDMIQALSAQAWPLIVLPKVAAAEPNNDATTDTAAIEGEATPRQLLVHWSGFAEMVADAESLTSQSQSSSPLKWILNGYDHQRLTPAQRWAEIMHRIDERLDAIEATGATGIVVDAVSAEATADTRVPQMILLQCLHAKATQFDLAVWQHASAAKSADSHHAHDGTSMTSLHRLATFSAAEASSQQRRVAAFRRPPPETIRGQFPAELDAAATADFLWFGCQRTPAVKLSQNPPASDQATVSDLHASLYPLAQQSETFQADAWLADWTSWCIRYSDKGLRQGLIVDEALLNSALLNRDMVSGSSKVGDAVRVWETCWSDASRWLADSVPPQSGNSSGTSDRSLVQVRHANFGDGTVLVCLNQAPWPMRVRLPLANLVRWLDVAPAELGPLELTQPAVTELGSTIVIPASSMVVCCSEQRISSTMKYAAETEDARRRIAELTRQVTTIVENLGILGELAGMSTRTNSGGQRLAGNRRASAGNSIVRQASAIRPTAPPSSGVSRASGTPAATAGHSFWSSERWGLGRATTTSSDSTAQLVHAVSTTSPAQEGSADSGRHLAATSRRPNSGAEYRNLLGNGGFELPHEIGVPGWMHAHHPAGAVEIDTLVKSEGRQSIRLAGKTDAGASAWLISREIGRPIAGRLGISMSLRGQAPQLSMDTDAPVEPTPPVEIRVAIEGERHGQPIRHSQTVELPRNGKWHTGRFVLELLEVDSQQDRNLHITIDNLSTATVWIDDIVVTDYFASAAERSDLQSLAYLAVQGLQHSDLRPAAKLLNNFWARDLLRIASLHTISHEHDAGGIGVAREEPQPEKTYAERIGPRPMWGADAVSVDSSTRTGDTHESWRSTAHLPELPAATTASQESTKTVAVDPTDAESSASISGKIRRWLPAPLKF</sequence>
<feature type="compositionally biased region" description="Polar residues" evidence="1">
    <location>
        <begin position="1046"/>
        <end position="1055"/>
    </location>
</feature>
<evidence type="ECO:0000256" key="1">
    <source>
        <dbReference type="SAM" id="MobiDB-lite"/>
    </source>
</evidence>
<organism evidence="2 3">
    <name type="scientific">Allorhodopirellula heiligendammensis</name>
    <dbReference type="NCBI Taxonomy" id="2714739"/>
    <lineage>
        <taxon>Bacteria</taxon>
        <taxon>Pseudomonadati</taxon>
        <taxon>Planctomycetota</taxon>
        <taxon>Planctomycetia</taxon>
        <taxon>Pirellulales</taxon>
        <taxon>Pirellulaceae</taxon>
        <taxon>Allorhodopirellula</taxon>
    </lineage>
</organism>
<dbReference type="Gene3D" id="2.60.120.260">
    <property type="entry name" value="Galactose-binding domain-like"/>
    <property type="match status" value="1"/>
</dbReference>
<dbReference type="AlphaFoldDB" id="A0A5C6BUD6"/>
<proteinExistence type="predicted"/>
<name>A0A5C6BUD6_9BACT</name>
<gene>
    <name evidence="2" type="ORF">Poly21_30620</name>
</gene>
<feature type="region of interest" description="Disordered" evidence="1">
    <location>
        <begin position="1017"/>
        <end position="1071"/>
    </location>
</feature>
<dbReference type="Proteomes" id="UP000319908">
    <property type="component" value="Unassembled WGS sequence"/>
</dbReference>
<evidence type="ECO:0000313" key="3">
    <source>
        <dbReference type="Proteomes" id="UP000319908"/>
    </source>
</evidence>
<dbReference type="EMBL" id="SJPU01000002">
    <property type="protein sequence ID" value="TWU15860.1"/>
    <property type="molecule type" value="Genomic_DNA"/>
</dbReference>
<dbReference type="RefSeq" id="WP_302118915.1">
    <property type="nucleotide sequence ID" value="NZ_SJPU01000002.1"/>
</dbReference>
<feature type="region of interest" description="Disordered" evidence="1">
    <location>
        <begin position="676"/>
        <end position="704"/>
    </location>
</feature>
<accession>A0A5C6BUD6</accession>
<keyword evidence="3" id="KW-1185">Reference proteome</keyword>